<dbReference type="InterPro" id="IPR038765">
    <property type="entry name" value="Papain-like_cys_pep_sf"/>
</dbReference>
<evidence type="ECO:0000256" key="1">
    <source>
        <dbReference type="ARBA" id="ARBA00000707"/>
    </source>
</evidence>
<feature type="domain" description="MYND-type" evidence="15">
    <location>
        <begin position="110"/>
        <end position="147"/>
    </location>
</feature>
<dbReference type="STRING" id="3880.G7KBJ7"/>
<keyword evidence="19" id="KW-1185">Reference proteome</keyword>
<evidence type="ECO:0000256" key="6">
    <source>
        <dbReference type="ARBA" id="ARBA00022771"/>
    </source>
</evidence>
<keyword evidence="8 16" id="KW-0378">Hydrolase</keyword>
<comment type="catalytic activity">
    <reaction evidence="1">
        <text>Thiol-dependent hydrolysis of ester, thioester, amide, peptide and isopeptide bonds formed by the C-terminal Gly of ubiquitin (a 76-residue protein attached to proteins as an intracellular targeting signal).</text>
        <dbReference type="EC" id="3.4.19.12"/>
    </reaction>
</comment>
<keyword evidence="10" id="KW-0862">Zinc</keyword>
<accession>A0A0C3XMJ6</accession>
<evidence type="ECO:0000259" key="15">
    <source>
        <dbReference type="PROSITE" id="PS50865"/>
    </source>
</evidence>
<dbReference type="KEGG" id="mtr:11437133"/>
<dbReference type="PANTHER" id="PTHR24006:SF874">
    <property type="entry name" value="UBIQUITIN CARBOXYL-TERMINAL HYDROLASE 16"/>
    <property type="match status" value="1"/>
</dbReference>
<dbReference type="FunFam" id="3.90.70.10:FF:000026">
    <property type="entry name" value="Ubiquitin carboxyl-terminal hydrolase 15"/>
    <property type="match status" value="1"/>
</dbReference>
<dbReference type="HOGENOM" id="CLU_007397_1_1_1"/>
<evidence type="ECO:0000313" key="16">
    <source>
        <dbReference type="EMBL" id="AES98232.2"/>
    </source>
</evidence>
<dbReference type="Proteomes" id="UP000265566">
    <property type="component" value="Chromosome 5"/>
</dbReference>
<dbReference type="OrthoDB" id="420187at2759"/>
<evidence type="ECO:0000256" key="4">
    <source>
        <dbReference type="ARBA" id="ARBA00022670"/>
    </source>
</evidence>
<evidence type="ECO:0000256" key="12">
    <source>
        <dbReference type="SAM" id="MobiDB-lite"/>
    </source>
</evidence>
<dbReference type="EnsemblPlants" id="AES98232">
    <property type="protein sequence ID" value="AES98232"/>
    <property type="gene ID" value="MTR_5g066000"/>
</dbReference>
<keyword evidence="4" id="KW-0645">Protease</keyword>
<dbReference type="Gramene" id="rna31606">
    <property type="protein sequence ID" value="RHN56238.1"/>
    <property type="gene ID" value="gene31606"/>
</dbReference>
<dbReference type="InterPro" id="IPR050164">
    <property type="entry name" value="Peptidase_C19"/>
</dbReference>
<dbReference type="PROSITE" id="PS50865">
    <property type="entry name" value="ZF_MYND_2"/>
    <property type="match status" value="1"/>
</dbReference>
<dbReference type="EMBL" id="CM001221">
    <property type="protein sequence ID" value="AES98232.2"/>
    <property type="molecule type" value="Genomic_DNA"/>
</dbReference>
<feature type="compositionally biased region" description="Basic and acidic residues" evidence="12">
    <location>
        <begin position="169"/>
        <end position="193"/>
    </location>
</feature>
<dbReference type="SUPFAM" id="SSF54001">
    <property type="entry name" value="Cysteine proteinases"/>
    <property type="match status" value="1"/>
</dbReference>
<feature type="region of interest" description="Disordered" evidence="12">
    <location>
        <begin position="358"/>
        <end position="389"/>
    </location>
</feature>
<protein>
    <recommendedName>
        <fullName evidence="3">ubiquitinyl hydrolase 1</fullName>
        <ecNumber evidence="3">3.4.19.12</ecNumber>
    </recommendedName>
</protein>
<comment type="similarity">
    <text evidence="2">Belongs to the peptidase C19 family.</text>
</comment>
<evidence type="ECO:0000256" key="9">
    <source>
        <dbReference type="ARBA" id="ARBA00022807"/>
    </source>
</evidence>
<evidence type="ECO:0000256" key="2">
    <source>
        <dbReference type="ARBA" id="ARBA00009085"/>
    </source>
</evidence>
<dbReference type="InterPro" id="IPR001394">
    <property type="entry name" value="Peptidase_C19_UCH"/>
</dbReference>
<evidence type="ECO:0000256" key="13">
    <source>
        <dbReference type="SAM" id="Phobius"/>
    </source>
</evidence>
<dbReference type="Pfam" id="PF00443">
    <property type="entry name" value="UCH"/>
    <property type="match status" value="1"/>
</dbReference>
<proteinExistence type="inferred from homology"/>
<evidence type="ECO:0000256" key="5">
    <source>
        <dbReference type="ARBA" id="ARBA00022723"/>
    </source>
</evidence>
<keyword evidence="9" id="KW-0788">Thiol protease</keyword>
<evidence type="ECO:0000313" key="19">
    <source>
        <dbReference type="Proteomes" id="UP000002051"/>
    </source>
</evidence>
<dbReference type="GO" id="GO:0031647">
    <property type="term" value="P:regulation of protein stability"/>
    <property type="evidence" value="ECO:0000318"/>
    <property type="project" value="GO_Central"/>
</dbReference>
<dbReference type="PROSITE" id="PS00972">
    <property type="entry name" value="USP_1"/>
    <property type="match status" value="1"/>
</dbReference>
<evidence type="ECO:0000256" key="3">
    <source>
        <dbReference type="ARBA" id="ARBA00012759"/>
    </source>
</evidence>
<evidence type="ECO:0000256" key="8">
    <source>
        <dbReference type="ARBA" id="ARBA00022801"/>
    </source>
</evidence>
<evidence type="ECO:0000313" key="17">
    <source>
        <dbReference type="EMBL" id="RHN56238.1"/>
    </source>
</evidence>
<dbReference type="Gene3D" id="3.90.70.10">
    <property type="entry name" value="Cysteine proteinases"/>
    <property type="match status" value="1"/>
</dbReference>
<evidence type="ECO:0000256" key="7">
    <source>
        <dbReference type="ARBA" id="ARBA00022786"/>
    </source>
</evidence>
<evidence type="ECO:0000256" key="10">
    <source>
        <dbReference type="ARBA" id="ARBA00022833"/>
    </source>
</evidence>
<dbReference type="PROSITE" id="PS50235">
    <property type="entry name" value="USP_3"/>
    <property type="match status" value="1"/>
</dbReference>
<keyword evidence="13" id="KW-1133">Transmembrane helix</keyword>
<gene>
    <name evidence="18" type="primary">11437133</name>
    <name evidence="16" type="ordered locus">MTR_5g066000</name>
    <name evidence="17" type="ORF">MtrunA17_Chr5g0427301</name>
</gene>
<dbReference type="GO" id="GO:0006508">
    <property type="term" value="P:proteolysis"/>
    <property type="evidence" value="ECO:0007669"/>
    <property type="project" value="UniProtKB-KW"/>
</dbReference>
<dbReference type="Pfam" id="PF01753">
    <property type="entry name" value="zf-MYND"/>
    <property type="match status" value="1"/>
</dbReference>
<dbReference type="Gene3D" id="6.10.140.2220">
    <property type="match status" value="1"/>
</dbReference>
<keyword evidence="13" id="KW-0812">Transmembrane</keyword>
<evidence type="ECO:0000313" key="18">
    <source>
        <dbReference type="EnsemblPlants" id="AES98232"/>
    </source>
</evidence>
<reference evidence="16 19" key="1">
    <citation type="journal article" date="2011" name="Nature">
        <title>The Medicago genome provides insight into the evolution of rhizobial symbioses.</title>
        <authorList>
            <person name="Young N.D."/>
            <person name="Debelle F."/>
            <person name="Oldroyd G.E."/>
            <person name="Geurts R."/>
            <person name="Cannon S.B."/>
            <person name="Udvardi M.K."/>
            <person name="Benedito V.A."/>
            <person name="Mayer K.F."/>
            <person name="Gouzy J."/>
            <person name="Schoof H."/>
            <person name="Van de Peer Y."/>
            <person name="Proost S."/>
            <person name="Cook D.R."/>
            <person name="Meyers B.C."/>
            <person name="Spannagl M."/>
            <person name="Cheung F."/>
            <person name="De Mita S."/>
            <person name="Krishnakumar V."/>
            <person name="Gundlach H."/>
            <person name="Zhou S."/>
            <person name="Mudge J."/>
            <person name="Bharti A.K."/>
            <person name="Murray J.D."/>
            <person name="Naoumkina M.A."/>
            <person name="Rosen B."/>
            <person name="Silverstein K.A."/>
            <person name="Tang H."/>
            <person name="Rombauts S."/>
            <person name="Zhao P.X."/>
            <person name="Zhou P."/>
            <person name="Barbe V."/>
            <person name="Bardou P."/>
            <person name="Bechner M."/>
            <person name="Bellec A."/>
            <person name="Berger A."/>
            <person name="Berges H."/>
            <person name="Bidwell S."/>
            <person name="Bisseling T."/>
            <person name="Choisne N."/>
            <person name="Couloux A."/>
            <person name="Denny R."/>
            <person name="Deshpande S."/>
            <person name="Dai X."/>
            <person name="Doyle J.J."/>
            <person name="Dudez A.M."/>
            <person name="Farmer A.D."/>
            <person name="Fouteau S."/>
            <person name="Franken C."/>
            <person name="Gibelin C."/>
            <person name="Gish J."/>
            <person name="Goldstein S."/>
            <person name="Gonzalez A.J."/>
            <person name="Green P.J."/>
            <person name="Hallab A."/>
            <person name="Hartog M."/>
            <person name="Hua A."/>
            <person name="Humphray S.J."/>
            <person name="Jeong D.H."/>
            <person name="Jing Y."/>
            <person name="Jocker A."/>
            <person name="Kenton S.M."/>
            <person name="Kim D.J."/>
            <person name="Klee K."/>
            <person name="Lai H."/>
            <person name="Lang C."/>
            <person name="Lin S."/>
            <person name="Macmil S.L."/>
            <person name="Magdelenat G."/>
            <person name="Matthews L."/>
            <person name="McCorrison J."/>
            <person name="Monaghan E.L."/>
            <person name="Mun J.H."/>
            <person name="Najar F.Z."/>
            <person name="Nicholson C."/>
            <person name="Noirot C."/>
            <person name="O'Bleness M."/>
            <person name="Paule C.R."/>
            <person name="Poulain J."/>
            <person name="Prion F."/>
            <person name="Qin B."/>
            <person name="Qu C."/>
            <person name="Retzel E.F."/>
            <person name="Riddle C."/>
            <person name="Sallet E."/>
            <person name="Samain S."/>
            <person name="Samson N."/>
            <person name="Sanders I."/>
            <person name="Saurat O."/>
            <person name="Scarpelli C."/>
            <person name="Schiex T."/>
            <person name="Segurens B."/>
            <person name="Severin A.J."/>
            <person name="Sherrier D.J."/>
            <person name="Shi R."/>
            <person name="Sims S."/>
            <person name="Singer S.R."/>
            <person name="Sinharoy S."/>
            <person name="Sterck L."/>
            <person name="Viollet A."/>
            <person name="Wang B.B."/>
            <person name="Wang K."/>
            <person name="Wang M."/>
            <person name="Wang X."/>
            <person name="Warfsmann J."/>
            <person name="Weissenbach J."/>
            <person name="White D.D."/>
            <person name="White J.D."/>
            <person name="Wiley G.B."/>
            <person name="Wincker P."/>
            <person name="Xing Y."/>
            <person name="Yang L."/>
            <person name="Yao Z."/>
            <person name="Ying F."/>
            <person name="Zhai J."/>
            <person name="Zhou L."/>
            <person name="Zuber A."/>
            <person name="Denarie J."/>
            <person name="Dixon R.A."/>
            <person name="May G.D."/>
            <person name="Schwartz D.C."/>
            <person name="Rogers J."/>
            <person name="Quetier F."/>
            <person name="Town C.D."/>
            <person name="Roe B.A."/>
        </authorList>
    </citation>
    <scope>NUCLEOTIDE SEQUENCE [LARGE SCALE GENOMIC DNA]</scope>
    <source>
        <strain evidence="16">A17</strain>
        <strain evidence="18 19">cv. Jemalong A17</strain>
    </source>
</reference>
<dbReference type="GO" id="GO:0005829">
    <property type="term" value="C:cytosol"/>
    <property type="evidence" value="ECO:0000318"/>
    <property type="project" value="GO_Central"/>
</dbReference>
<organism evidence="16 19">
    <name type="scientific">Medicago truncatula</name>
    <name type="common">Barrel medic</name>
    <name type="synonym">Medicago tribuloides</name>
    <dbReference type="NCBI Taxonomy" id="3880"/>
    <lineage>
        <taxon>Eukaryota</taxon>
        <taxon>Viridiplantae</taxon>
        <taxon>Streptophyta</taxon>
        <taxon>Embryophyta</taxon>
        <taxon>Tracheophyta</taxon>
        <taxon>Spermatophyta</taxon>
        <taxon>Magnoliopsida</taxon>
        <taxon>eudicotyledons</taxon>
        <taxon>Gunneridae</taxon>
        <taxon>Pentapetalae</taxon>
        <taxon>rosids</taxon>
        <taxon>fabids</taxon>
        <taxon>Fabales</taxon>
        <taxon>Fabaceae</taxon>
        <taxon>Papilionoideae</taxon>
        <taxon>50 kb inversion clade</taxon>
        <taxon>NPAAA clade</taxon>
        <taxon>Hologalegina</taxon>
        <taxon>IRL clade</taxon>
        <taxon>Trifolieae</taxon>
        <taxon>Medicago</taxon>
    </lineage>
</organism>
<dbReference type="AlphaFoldDB" id="G7KBJ7"/>
<reference evidence="17" key="4">
    <citation type="journal article" date="2018" name="Nat. Plants">
        <title>Whole-genome landscape of Medicago truncatula symbiotic genes.</title>
        <authorList>
            <person name="Pecrix Y."/>
            <person name="Gamas P."/>
            <person name="Carrere S."/>
        </authorList>
    </citation>
    <scope>NUCLEOTIDE SEQUENCE</scope>
    <source>
        <tissue evidence="17">Leaves</tissue>
    </source>
</reference>
<reference evidence="18" key="3">
    <citation type="submission" date="2015-04" db="UniProtKB">
        <authorList>
            <consortium name="EnsemblPlants"/>
        </authorList>
    </citation>
    <scope>IDENTIFICATION</scope>
    <source>
        <strain evidence="18">cv. Jemalong A17</strain>
    </source>
</reference>
<feature type="domain" description="USP" evidence="14">
    <location>
        <begin position="542"/>
        <end position="846"/>
    </location>
</feature>
<evidence type="ECO:0000256" key="11">
    <source>
        <dbReference type="PROSITE-ProRule" id="PRU00134"/>
    </source>
</evidence>
<evidence type="ECO:0000259" key="14">
    <source>
        <dbReference type="PROSITE" id="PS50235"/>
    </source>
</evidence>
<dbReference type="InterPro" id="IPR002893">
    <property type="entry name" value="Znf_MYND"/>
</dbReference>
<dbReference type="InterPro" id="IPR028889">
    <property type="entry name" value="USP"/>
</dbReference>
<dbReference type="GO" id="GO:0016579">
    <property type="term" value="P:protein deubiquitination"/>
    <property type="evidence" value="ECO:0007669"/>
    <property type="project" value="InterPro"/>
</dbReference>
<dbReference type="EC" id="3.4.19.12" evidence="3"/>
<dbReference type="GO" id="GO:0008270">
    <property type="term" value="F:zinc ion binding"/>
    <property type="evidence" value="ECO:0007669"/>
    <property type="project" value="UniProtKB-KW"/>
</dbReference>
<dbReference type="GO" id="GO:0004843">
    <property type="term" value="F:cysteine-type deubiquitinase activity"/>
    <property type="evidence" value="ECO:0000318"/>
    <property type="project" value="GO_Central"/>
</dbReference>
<dbReference type="PANTHER" id="PTHR24006">
    <property type="entry name" value="UBIQUITIN CARBOXYL-TERMINAL HYDROLASE"/>
    <property type="match status" value="1"/>
</dbReference>
<dbReference type="EMBL" id="PSQE01000005">
    <property type="protein sequence ID" value="RHN56238.1"/>
    <property type="molecule type" value="Genomic_DNA"/>
</dbReference>
<dbReference type="GO" id="GO:0005634">
    <property type="term" value="C:nucleus"/>
    <property type="evidence" value="ECO:0000318"/>
    <property type="project" value="GO_Central"/>
</dbReference>
<keyword evidence="7" id="KW-0833">Ubl conjugation pathway</keyword>
<sequence>MRVTVDLGFYSFLFIALFCVVLPVIGFFIRYKWRRAAERAEEVRRLLIFAAEESARVEREAATSYQYVTAANSYQIQNDAVPASYQYVNKNLYQNVAVSVAKNKNKNNQCAVCFSPTTTRCSKCKLVHYCSAKCQFAHWRQGHKDKCHPPGTARQSQADNLECDIGKKVVEPDHRGINDEKSRVESPEDRTSSEKPPFSDVKPPKISCAANDNARVESLAEENTADSNSELSCNSFSGFSASTGANESSDDSSGCESIISNEHVRSEGHICTDPTFDDLDNTSNGHSIGATIPLSPKFASLVDSVIPVFGKEEIKLTSNGRSGLTTQKGGTTEPSNASSEFWNCTLDLKGTKDDSFADTLPSHSNESRTKSVGKNIPHAGSGSGSFQNEGLVSSRRADASSINNSYTVASKVSNHVTINPRSSLRSTEVSCFPRTSADSKLVSKDEEEEHIHYSSKCKKNGTRSGTACPVQVANCSPNSKDGLKASVLKVVDHDQFRGSNLSKHFPVAVGGDIAGKYSDKGLFPYDLFVKLYNWNRAEFQPFGLTNCGNSCYANAVLQCLVFTPPLTAYLLQGLHSKSCASKKWCFTCEFESLILKSKDTKFPLSPIGILSQLQSIGSQLGNGREEDAHEFLRHVVETMQSVCLMECGVDASDALKEQTNLVGLTFGGYLRSKIQCMKCGGKSERQERMMDLTVEIEGEITSLEEALKQFTSTETLDGENKYHCGRCKSYEKAKKQMAVSEAPNVLTIALKRFRSGKFGKLNKSIRFPEILDLAPFMSGTSDLAIYRLYGVVVHLDTMNAAFSGHYVGYVKNFQNSWFKVDDSVVTPVELETVLTKGAYMLLYARCSPRAPRLIRDMIVSSDSKSKVNGKSVIMKHKHASSHSGSAERIMSNSISSCGLPTLETIHSKFHHMKSIMEEDSSSDNSSLISNNSDECSCSTDSTCDSTGTDEFADYIFGNSVRGGGGDSCTSSRVDIDSHLYRRRPVNVERSEGGVSHLHHNTSIEHRKLDTCRSSSSFRESDSFERAGSNHFSHINSGVSYRKTRERKD</sequence>
<keyword evidence="13" id="KW-0472">Membrane</keyword>
<dbReference type="SUPFAM" id="SSF144232">
    <property type="entry name" value="HIT/MYND zinc finger-like"/>
    <property type="match status" value="1"/>
</dbReference>
<accession>G7KBJ7</accession>
<feature type="region of interest" description="Disordered" evidence="12">
    <location>
        <begin position="169"/>
        <end position="206"/>
    </location>
</feature>
<dbReference type="FunFam" id="6.10.140.2220:FF:000006">
    <property type="entry name" value="Ubiquitin carboxyl-terminal hydrolase 15"/>
    <property type="match status" value="1"/>
</dbReference>
<feature type="transmembrane region" description="Helical" evidence="13">
    <location>
        <begin position="7"/>
        <end position="29"/>
    </location>
</feature>
<dbReference type="PROSITE" id="PS01360">
    <property type="entry name" value="ZF_MYND_1"/>
    <property type="match status" value="1"/>
</dbReference>
<name>G7KBJ7_MEDTR</name>
<dbReference type="InterPro" id="IPR018200">
    <property type="entry name" value="USP_CS"/>
</dbReference>
<dbReference type="Proteomes" id="UP000002051">
    <property type="component" value="Chromosome 5"/>
</dbReference>
<dbReference type="PaxDb" id="3880-AES98232"/>
<keyword evidence="6 11" id="KW-0863">Zinc-finger</keyword>
<dbReference type="eggNOG" id="KOG1865">
    <property type="taxonomic scope" value="Eukaryota"/>
</dbReference>
<keyword evidence="5" id="KW-0479">Metal-binding</keyword>
<reference evidence="16 19" key="2">
    <citation type="journal article" date="2014" name="BMC Genomics">
        <title>An improved genome release (version Mt4.0) for the model legume Medicago truncatula.</title>
        <authorList>
            <person name="Tang H."/>
            <person name="Krishnakumar V."/>
            <person name="Bidwell S."/>
            <person name="Rosen B."/>
            <person name="Chan A."/>
            <person name="Zhou S."/>
            <person name="Gentzbittel L."/>
            <person name="Childs K.L."/>
            <person name="Yandell M."/>
            <person name="Gundlach H."/>
            <person name="Mayer K.F."/>
            <person name="Schwartz D.C."/>
            <person name="Town C.D."/>
        </authorList>
    </citation>
    <scope>GENOME REANNOTATION</scope>
    <source>
        <strain evidence="18 19">cv. Jemalong A17</strain>
    </source>
</reference>